<evidence type="ECO:0000256" key="1">
    <source>
        <dbReference type="SAM" id="Phobius"/>
    </source>
</evidence>
<evidence type="ECO:0000313" key="5">
    <source>
        <dbReference type="Proteomes" id="UP001165667"/>
    </source>
</evidence>
<sequence length="385" mass="39625">METNARYLTIGGFTLAAILACLGFVFWLNHSGGMSNQQIIRVRFGNQVSGLQPGAAVLFDGMRVGSVADLAVDTHDPRRVLATLAIAAGTPVRQDTRAGIASQGLMGTVAVSLEGGDPNALPLAPQDGAPPMLVADPAAGRSLTQSAQDTLGHVDAILADNSDALKSTMDSLKVFSGALANNAGRVDAVMAGLAKMAGGGPAQAAPPVYDLAVPKLAGLPAPSLGQIVIGTPTAVVALQTQHLLTRSPDGEISPIGTMQWSDALPTLLQQKVSQSFDDAKLVTTLVAPMDYGKDDRQLQLDLRRFDILTGPERVAEVVFSAKLLSGDGHVLATRLFEAKAPSADADEVASVKALNAAFGAAVADLGTWVAAPILKDAAVHPPANL</sequence>
<dbReference type="EMBL" id="JAMOIM010000041">
    <property type="protein sequence ID" value="MCW6512153.1"/>
    <property type="molecule type" value="Genomic_DNA"/>
</dbReference>
<dbReference type="Pfam" id="PF03886">
    <property type="entry name" value="ABC_trans_aux"/>
    <property type="match status" value="1"/>
</dbReference>
<organism evidence="4 5">
    <name type="scientific">Lichenifustis flavocetrariae</name>
    <dbReference type="NCBI Taxonomy" id="2949735"/>
    <lineage>
        <taxon>Bacteria</taxon>
        <taxon>Pseudomonadati</taxon>
        <taxon>Pseudomonadota</taxon>
        <taxon>Alphaproteobacteria</taxon>
        <taxon>Hyphomicrobiales</taxon>
        <taxon>Lichenihabitantaceae</taxon>
        <taxon>Lichenifustis</taxon>
    </lineage>
</organism>
<dbReference type="PANTHER" id="PTHR36698:SF2">
    <property type="entry name" value="MCE_MLAD DOMAIN-CONTAINING PROTEIN"/>
    <property type="match status" value="1"/>
</dbReference>
<evidence type="ECO:0000259" key="3">
    <source>
        <dbReference type="Pfam" id="PF03886"/>
    </source>
</evidence>
<feature type="domain" description="ABC-type transport auxiliary lipoprotein component" evidence="3">
    <location>
        <begin position="209"/>
        <end position="364"/>
    </location>
</feature>
<dbReference type="InterPro" id="IPR005586">
    <property type="entry name" value="ABC_trans_aux"/>
</dbReference>
<comment type="caution">
    <text evidence="4">The sequence shown here is derived from an EMBL/GenBank/DDBJ whole genome shotgun (WGS) entry which is preliminary data.</text>
</comment>
<dbReference type="SUPFAM" id="SSF159594">
    <property type="entry name" value="XCC0632-like"/>
    <property type="match status" value="1"/>
</dbReference>
<keyword evidence="5" id="KW-1185">Reference proteome</keyword>
<keyword evidence="4" id="KW-0449">Lipoprotein</keyword>
<keyword evidence="1" id="KW-1133">Transmembrane helix</keyword>
<accession>A0AA42CM37</accession>
<keyword evidence="1" id="KW-0472">Membrane</keyword>
<dbReference type="RefSeq" id="WP_282588525.1">
    <property type="nucleotide sequence ID" value="NZ_JAMOIM010000041.1"/>
</dbReference>
<dbReference type="Proteomes" id="UP001165667">
    <property type="component" value="Unassembled WGS sequence"/>
</dbReference>
<dbReference type="AlphaFoldDB" id="A0AA42CM37"/>
<feature type="domain" description="Mce/MlaD" evidence="2">
    <location>
        <begin position="40"/>
        <end position="116"/>
    </location>
</feature>
<dbReference type="PANTHER" id="PTHR36698">
    <property type="entry name" value="BLL5892 PROTEIN"/>
    <property type="match status" value="1"/>
</dbReference>
<dbReference type="Pfam" id="PF02470">
    <property type="entry name" value="MlaD"/>
    <property type="match status" value="1"/>
</dbReference>
<dbReference type="InterPro" id="IPR003399">
    <property type="entry name" value="Mce/MlaD"/>
</dbReference>
<gene>
    <name evidence="4" type="ORF">M8523_29930</name>
</gene>
<dbReference type="PROSITE" id="PS51257">
    <property type="entry name" value="PROKAR_LIPOPROTEIN"/>
    <property type="match status" value="1"/>
</dbReference>
<dbReference type="Gene3D" id="3.40.50.10610">
    <property type="entry name" value="ABC-type transport auxiliary lipoprotein component"/>
    <property type="match status" value="1"/>
</dbReference>
<feature type="transmembrane region" description="Helical" evidence="1">
    <location>
        <begin position="7"/>
        <end position="28"/>
    </location>
</feature>
<keyword evidence="1" id="KW-0812">Transmembrane</keyword>
<reference evidence="4" key="1">
    <citation type="submission" date="2022-05" db="EMBL/GenBank/DDBJ databases">
        <authorList>
            <person name="Pankratov T."/>
        </authorList>
    </citation>
    <scope>NUCLEOTIDE SEQUENCE</scope>
    <source>
        <strain evidence="4">BP6-180914</strain>
    </source>
</reference>
<evidence type="ECO:0000259" key="2">
    <source>
        <dbReference type="Pfam" id="PF02470"/>
    </source>
</evidence>
<evidence type="ECO:0000313" key="4">
    <source>
        <dbReference type="EMBL" id="MCW6512153.1"/>
    </source>
</evidence>
<name>A0AA42CM37_9HYPH</name>
<proteinExistence type="predicted"/>
<protein>
    <submittedName>
        <fullName evidence="4">ABC-type transport auxiliary lipoprotein family protein</fullName>
    </submittedName>
</protein>